<reference evidence="4 5" key="1">
    <citation type="submission" date="2014-11" db="EMBL/GenBank/DDBJ databases">
        <title>Genome sequence and analysis of novel Kurthia sp.</title>
        <authorList>
            <person name="Lawson J.N."/>
            <person name="Gonzalez J.E."/>
            <person name="Rinauldi L."/>
            <person name="Xuan Z."/>
            <person name="Firman A."/>
            <person name="Shaddox L."/>
            <person name="Trudeau A."/>
            <person name="Shah S."/>
            <person name="Reiman D."/>
        </authorList>
    </citation>
    <scope>NUCLEOTIDE SEQUENCE [LARGE SCALE GENOMIC DNA]</scope>
    <source>
        <strain evidence="4 5">3B1D</strain>
    </source>
</reference>
<feature type="domain" description="HTH tetR-type" evidence="3">
    <location>
        <begin position="7"/>
        <end position="67"/>
    </location>
</feature>
<evidence type="ECO:0000259" key="3">
    <source>
        <dbReference type="PROSITE" id="PS50977"/>
    </source>
</evidence>
<dbReference type="RefSeq" id="WP_158620935.1">
    <property type="nucleotide sequence ID" value="NZ_JTFC01000008.1"/>
</dbReference>
<dbReference type="Pfam" id="PF14278">
    <property type="entry name" value="TetR_C_8"/>
    <property type="match status" value="1"/>
</dbReference>
<evidence type="ECO:0000313" key="5">
    <source>
        <dbReference type="Proteomes" id="UP000288623"/>
    </source>
</evidence>
<evidence type="ECO:0000313" key="4">
    <source>
        <dbReference type="EMBL" id="RUS57974.1"/>
    </source>
</evidence>
<accession>A0A433RXF6</accession>
<feature type="DNA-binding region" description="H-T-H motif" evidence="2">
    <location>
        <begin position="30"/>
        <end position="49"/>
    </location>
</feature>
<dbReference type="PANTHER" id="PTHR43479:SF7">
    <property type="entry name" value="TETR-FAMILY TRANSCRIPTIONAL REGULATOR"/>
    <property type="match status" value="1"/>
</dbReference>
<evidence type="ECO:0000256" key="1">
    <source>
        <dbReference type="ARBA" id="ARBA00023125"/>
    </source>
</evidence>
<dbReference type="OrthoDB" id="118249at2"/>
<dbReference type="Gene3D" id="1.10.357.10">
    <property type="entry name" value="Tetracycline Repressor, domain 2"/>
    <property type="match status" value="1"/>
</dbReference>
<dbReference type="AlphaFoldDB" id="A0A433RXF6"/>
<keyword evidence="1 2" id="KW-0238">DNA-binding</keyword>
<dbReference type="EMBL" id="JTFC01000008">
    <property type="protein sequence ID" value="RUS57974.1"/>
    <property type="molecule type" value="Genomic_DNA"/>
</dbReference>
<name>A0A433RXF6_9BACL</name>
<protein>
    <recommendedName>
        <fullName evidence="3">HTH tetR-type domain-containing protein</fullName>
    </recommendedName>
</protein>
<dbReference type="InterPro" id="IPR050624">
    <property type="entry name" value="HTH-type_Tx_Regulator"/>
</dbReference>
<dbReference type="PROSITE" id="PS50977">
    <property type="entry name" value="HTH_TETR_2"/>
    <property type="match status" value="1"/>
</dbReference>
<keyword evidence="5" id="KW-1185">Reference proteome</keyword>
<comment type="caution">
    <text evidence="4">The sequence shown here is derived from an EMBL/GenBank/DDBJ whole genome shotgun (WGS) entry which is preliminary data.</text>
</comment>
<evidence type="ECO:0000256" key="2">
    <source>
        <dbReference type="PROSITE-ProRule" id="PRU00335"/>
    </source>
</evidence>
<dbReference type="PANTHER" id="PTHR43479">
    <property type="entry name" value="ACREF/ENVCD OPERON REPRESSOR-RELATED"/>
    <property type="match status" value="1"/>
</dbReference>
<dbReference type="InterPro" id="IPR039532">
    <property type="entry name" value="TetR_C_Firmicutes"/>
</dbReference>
<dbReference type="InterPro" id="IPR001647">
    <property type="entry name" value="HTH_TetR"/>
</dbReference>
<dbReference type="SUPFAM" id="SSF46689">
    <property type="entry name" value="Homeodomain-like"/>
    <property type="match status" value="1"/>
</dbReference>
<dbReference type="Proteomes" id="UP000288623">
    <property type="component" value="Unassembled WGS sequence"/>
</dbReference>
<sequence length="195" mass="22799">MKLDPRQVRSKEKLQEAYLALLIEGYDQLSIQQLCKKAEITRPTFYKSYKDIQDLREDLIAKLLNELEHALTIQNTKPLEQMPVEERYINLTLLFEHIQKNQKAYETLLIYKADALLSNGIQRILRDYVKNGLHLSATRPYLIDVDENLINSYVVGAYLECIRWWIKTNYATEPGQMAKTLIEISLNGPFIKRVP</sequence>
<dbReference type="GO" id="GO:0003677">
    <property type="term" value="F:DNA binding"/>
    <property type="evidence" value="ECO:0007669"/>
    <property type="project" value="UniProtKB-UniRule"/>
</dbReference>
<dbReference type="InterPro" id="IPR009057">
    <property type="entry name" value="Homeodomain-like_sf"/>
</dbReference>
<gene>
    <name evidence="4" type="ORF">QI30_02135</name>
</gene>
<organism evidence="4 5">
    <name type="scientific">Candidatus Kurthia intestinigallinarum</name>
    <dbReference type="NCBI Taxonomy" id="1562256"/>
    <lineage>
        <taxon>Bacteria</taxon>
        <taxon>Bacillati</taxon>
        <taxon>Bacillota</taxon>
        <taxon>Bacilli</taxon>
        <taxon>Bacillales</taxon>
        <taxon>Caryophanaceae</taxon>
        <taxon>Kurthia</taxon>
    </lineage>
</organism>
<proteinExistence type="predicted"/>